<accession>A0A0K6GAS0</accession>
<keyword evidence="3" id="KW-1185">Reference proteome</keyword>
<evidence type="ECO:0008006" key="4">
    <source>
        <dbReference type="Google" id="ProtNLM"/>
    </source>
</evidence>
<proteinExistence type="predicted"/>
<evidence type="ECO:0000256" key="1">
    <source>
        <dbReference type="SAM" id="MobiDB-lite"/>
    </source>
</evidence>
<name>A0A0K6GAS0_9AGAM</name>
<feature type="region of interest" description="Disordered" evidence="1">
    <location>
        <begin position="1"/>
        <end position="26"/>
    </location>
</feature>
<evidence type="ECO:0000313" key="2">
    <source>
        <dbReference type="EMBL" id="CUA75449.1"/>
    </source>
</evidence>
<evidence type="ECO:0000313" key="3">
    <source>
        <dbReference type="Proteomes" id="UP000044841"/>
    </source>
</evidence>
<feature type="compositionally biased region" description="Polar residues" evidence="1">
    <location>
        <begin position="13"/>
        <end position="26"/>
    </location>
</feature>
<protein>
    <recommendedName>
        <fullName evidence="4">HNH nuclease domain-containing protein</fullName>
    </recommendedName>
</protein>
<organism evidence="2 3">
    <name type="scientific">Rhizoctonia solani</name>
    <dbReference type="NCBI Taxonomy" id="456999"/>
    <lineage>
        <taxon>Eukaryota</taxon>
        <taxon>Fungi</taxon>
        <taxon>Dikarya</taxon>
        <taxon>Basidiomycota</taxon>
        <taxon>Agaricomycotina</taxon>
        <taxon>Agaricomycetes</taxon>
        <taxon>Cantharellales</taxon>
        <taxon>Ceratobasidiaceae</taxon>
        <taxon>Rhizoctonia</taxon>
    </lineage>
</organism>
<dbReference type="Proteomes" id="UP000044841">
    <property type="component" value="Unassembled WGS sequence"/>
</dbReference>
<gene>
    <name evidence="2" type="ORF">RSOLAG22IIIB_11741</name>
</gene>
<sequence length="235" mass="26200">MIPQSSRVDRFQSQRSNSVTSTPATYSEAKSNALIRDNYRCMLTGKIDATAYIYRPALREQLGNNPPPDVDDTECWHILPEYVISGIQNNQENRIDCPAILKVLERFGGISHHEFNEHGLHHWSNLMTVQLDLRLNLDRLGVWLDPVKGLENTYTIGRRHPGIRSDVPATIIFTASAPTLPLPDRRYLALHAACARVVHLSGASEAISLLIDEQARIGALLEDGSSAELLGHLCM</sequence>
<dbReference type="AlphaFoldDB" id="A0A0K6GAS0"/>
<dbReference type="EMBL" id="CYGV01001550">
    <property type="protein sequence ID" value="CUA75449.1"/>
    <property type="molecule type" value="Genomic_DNA"/>
</dbReference>
<reference evidence="2 3" key="1">
    <citation type="submission" date="2015-07" db="EMBL/GenBank/DDBJ databases">
        <authorList>
            <person name="Noorani M."/>
        </authorList>
    </citation>
    <scope>NUCLEOTIDE SEQUENCE [LARGE SCALE GENOMIC DNA]</scope>
    <source>
        <strain evidence="2">BBA 69670</strain>
    </source>
</reference>